<evidence type="ECO:0000313" key="1">
    <source>
        <dbReference type="EMBL" id="QEN05590.1"/>
    </source>
</evidence>
<dbReference type="RefSeq" id="WP_149568826.1">
    <property type="nucleotide sequence ID" value="NZ_CP035807.1"/>
</dbReference>
<gene>
    <name evidence="1" type="ORF">EW093_12990</name>
</gene>
<dbReference type="PANTHER" id="PTHR41317">
    <property type="entry name" value="PD-(D_E)XK NUCLEASE FAMILY TRANSPOSASE"/>
    <property type="match status" value="1"/>
</dbReference>
<protein>
    <submittedName>
        <fullName evidence="1">Rpn family recombination-promoting nuclease/putative transposase</fullName>
    </submittedName>
</protein>
<dbReference type="KEGG" id="sper:EW093_12990"/>
<dbReference type="NCBIfam" id="TIGR01784">
    <property type="entry name" value="T_den_put_tspse"/>
    <property type="match status" value="1"/>
</dbReference>
<organism evidence="1 2">
    <name type="scientific">Thiospirochaeta perfilievii</name>
    <dbReference type="NCBI Taxonomy" id="252967"/>
    <lineage>
        <taxon>Bacteria</taxon>
        <taxon>Pseudomonadati</taxon>
        <taxon>Spirochaetota</taxon>
        <taxon>Spirochaetia</taxon>
        <taxon>Spirochaetales</taxon>
        <taxon>Spirochaetaceae</taxon>
        <taxon>Thiospirochaeta</taxon>
    </lineage>
</organism>
<reference evidence="1 2" key="1">
    <citation type="submission" date="2019-02" db="EMBL/GenBank/DDBJ databases">
        <authorList>
            <person name="Fomenkov A."/>
            <person name="Dubinina G."/>
            <person name="Grabovich M."/>
            <person name="Vincze T."/>
            <person name="Roberts R.J."/>
        </authorList>
    </citation>
    <scope>NUCLEOTIDE SEQUENCE [LARGE SCALE GENOMIC DNA]</scope>
    <source>
        <strain evidence="1 2">P</strain>
    </source>
</reference>
<accession>A0A5C1QET9</accession>
<dbReference type="OrthoDB" id="9803508at2"/>
<dbReference type="EMBL" id="CP035807">
    <property type="protein sequence ID" value="QEN05590.1"/>
    <property type="molecule type" value="Genomic_DNA"/>
</dbReference>
<evidence type="ECO:0000313" key="2">
    <source>
        <dbReference type="Proteomes" id="UP000323824"/>
    </source>
</evidence>
<keyword evidence="2" id="KW-1185">Reference proteome</keyword>
<dbReference type="Proteomes" id="UP000323824">
    <property type="component" value="Chromosome"/>
</dbReference>
<dbReference type="AlphaFoldDB" id="A0A5C1QET9"/>
<dbReference type="InterPro" id="IPR010106">
    <property type="entry name" value="RpnA"/>
</dbReference>
<dbReference type="Pfam" id="PF12784">
    <property type="entry name" value="PDDEXK_2"/>
    <property type="match status" value="1"/>
</dbReference>
<sequence>MYFLDVKTDYAFKKVFGSLENKDILISFLNSLIDFPNNRYITSLEIVDPYNIPMLKGMKDTYVDVKALLDNGTMVIIEMQILNHSGLEKRILYNVAKNYSVQLTQAEDYTLLNPVIALTIVDFDMFPDTQSVVSRFKLLEKESFINYADDIELIFIELPKFKKQLENLKNIKDQWIYFIKNAGSLEYVPESLSPTVKQALNVVNTAGFSKEELEIQHKRKEFIFIQNASIDKATKDGLKKGIKKGIEQGIEKRDIVIVKNMYNSGSTINYISEITGLDQDKIKQYLNKKVN</sequence>
<proteinExistence type="predicted"/>
<dbReference type="PANTHER" id="PTHR41317:SF1">
    <property type="entry name" value="PD-(D_E)XK NUCLEASE FAMILY TRANSPOSASE"/>
    <property type="match status" value="1"/>
</dbReference>
<name>A0A5C1QET9_9SPIO</name>
<reference evidence="1 2" key="2">
    <citation type="submission" date="2019-09" db="EMBL/GenBank/DDBJ databases">
        <title>Complete Genome Sequence and Methylome Analysis of free living Spirochaetas.</title>
        <authorList>
            <person name="Leshcheva N."/>
            <person name="Mikheeva N."/>
        </authorList>
    </citation>
    <scope>NUCLEOTIDE SEQUENCE [LARGE SCALE GENOMIC DNA]</scope>
    <source>
        <strain evidence="1 2">P</strain>
    </source>
</reference>